<dbReference type="AlphaFoldDB" id="A0ABD3N404"/>
<proteinExistence type="predicted"/>
<feature type="compositionally biased region" description="Low complexity" evidence="1">
    <location>
        <begin position="18"/>
        <end position="33"/>
    </location>
</feature>
<sequence length="288" mass="30172">MPRPRAIKPQPVTGTTITSGDGRNSSRSGTTTTSTIDNHAVVIGTSGSGGGGELLLERLRILLHRLQVTTEILQNWPEARGDSARVHADTCTELIASIRKIALGLRGVERHVNGTGPVSTVAAAAAAASAVTGGANSQTGDCGVGGKALTSSTMKGASSLPSSSSSSSEEFRTYLETSCPIPLDLLDLLDVGPQQNPFGLHPSCYARGLMEEALRQLARLERRRRALRMLANSIEGGMMMMLNGTTMEENDAAATDNDDDDASSGKRKGNDASLSDGLHSIKRCREAA</sequence>
<evidence type="ECO:0008006" key="4">
    <source>
        <dbReference type="Google" id="ProtNLM"/>
    </source>
</evidence>
<gene>
    <name evidence="2" type="ORF">ACHAWU_006399</name>
</gene>
<feature type="compositionally biased region" description="Acidic residues" evidence="1">
    <location>
        <begin position="250"/>
        <end position="262"/>
    </location>
</feature>
<dbReference type="Proteomes" id="UP001530293">
    <property type="component" value="Unassembled WGS sequence"/>
</dbReference>
<feature type="region of interest" description="Disordered" evidence="1">
    <location>
        <begin position="1"/>
        <end position="33"/>
    </location>
</feature>
<keyword evidence="3" id="KW-1185">Reference proteome</keyword>
<comment type="caution">
    <text evidence="2">The sequence shown here is derived from an EMBL/GenBank/DDBJ whole genome shotgun (WGS) entry which is preliminary data.</text>
</comment>
<evidence type="ECO:0000313" key="3">
    <source>
        <dbReference type="Proteomes" id="UP001530293"/>
    </source>
</evidence>
<evidence type="ECO:0000256" key="1">
    <source>
        <dbReference type="SAM" id="MobiDB-lite"/>
    </source>
</evidence>
<name>A0ABD3N404_9STRA</name>
<reference evidence="2 3" key="1">
    <citation type="submission" date="2024-10" db="EMBL/GenBank/DDBJ databases">
        <title>Updated reference genomes for cyclostephanoid diatoms.</title>
        <authorList>
            <person name="Roberts W.R."/>
            <person name="Alverson A.J."/>
        </authorList>
    </citation>
    <scope>NUCLEOTIDE SEQUENCE [LARGE SCALE GENOMIC DNA]</scope>
    <source>
        <strain evidence="2 3">AJA232-27</strain>
    </source>
</reference>
<accession>A0ABD3N404</accession>
<organism evidence="2 3">
    <name type="scientific">Discostella pseudostelligera</name>
    <dbReference type="NCBI Taxonomy" id="259834"/>
    <lineage>
        <taxon>Eukaryota</taxon>
        <taxon>Sar</taxon>
        <taxon>Stramenopiles</taxon>
        <taxon>Ochrophyta</taxon>
        <taxon>Bacillariophyta</taxon>
        <taxon>Coscinodiscophyceae</taxon>
        <taxon>Thalassiosirophycidae</taxon>
        <taxon>Stephanodiscales</taxon>
        <taxon>Stephanodiscaceae</taxon>
        <taxon>Discostella</taxon>
    </lineage>
</organism>
<feature type="region of interest" description="Disordered" evidence="1">
    <location>
        <begin position="250"/>
        <end position="288"/>
    </location>
</feature>
<evidence type="ECO:0000313" key="2">
    <source>
        <dbReference type="EMBL" id="KAL3770840.1"/>
    </source>
</evidence>
<protein>
    <recommendedName>
        <fullName evidence="4">Mediator complex subunit 10</fullName>
    </recommendedName>
</protein>
<dbReference type="EMBL" id="JALLBG020000035">
    <property type="protein sequence ID" value="KAL3770840.1"/>
    <property type="molecule type" value="Genomic_DNA"/>
</dbReference>